<proteinExistence type="predicted"/>
<name>A0A919QGL1_9ACTN</name>
<feature type="domain" description="Acyltransferase 3" evidence="3">
    <location>
        <begin position="40"/>
        <end position="364"/>
    </location>
</feature>
<gene>
    <name evidence="4" type="ORF">Aph01nite_68920</name>
</gene>
<accession>A0A919QGL1</accession>
<sequence>MTSAPTRRRRRRPSSPPPRRAAPAPVLAEPVRPGGEPRLVELDLLRFVAAFAVMAFHFMAASRSLWGDYPTEIFAPVNRVTTLGILGVELFFLISGFVILMSAWGRSLGKFAVSRISRLYPAYWFTVVALYVLYTYTDVTGFKGNLYPVHYLINLTMFQEAFGVLHAGGVFWSLWVELKFYFLISIIVVIGINLRRAMAFMWVWLVLVIVAEYLENDLVTEIVMPRQAPYFIAGMAFYLIHRVGSSVTRWGFVLVGYAFAVYAALERVQSRVDAIGLKRFPAPPEAVIVAITLIFLLMAAVALGWLAWIRWAPLTTVGALTYPLYLLHQNVSAVLIPGLRDTLNPWLLTALTMAASIVLAYLVYKLIDRPGQRLLRRILGGRRPVRNE</sequence>
<dbReference type="GO" id="GO:0016020">
    <property type="term" value="C:membrane"/>
    <property type="evidence" value="ECO:0007669"/>
    <property type="project" value="TreeGrafter"/>
</dbReference>
<evidence type="ECO:0000256" key="2">
    <source>
        <dbReference type="SAM" id="Phobius"/>
    </source>
</evidence>
<evidence type="ECO:0000313" key="5">
    <source>
        <dbReference type="Proteomes" id="UP000640052"/>
    </source>
</evidence>
<dbReference type="InterPro" id="IPR050879">
    <property type="entry name" value="Acyltransferase_3"/>
</dbReference>
<keyword evidence="5" id="KW-1185">Reference proteome</keyword>
<keyword evidence="2" id="KW-0812">Transmembrane</keyword>
<dbReference type="InterPro" id="IPR002656">
    <property type="entry name" value="Acyl_transf_3_dom"/>
</dbReference>
<feature type="transmembrane region" description="Helical" evidence="2">
    <location>
        <begin position="197"/>
        <end position="214"/>
    </location>
</feature>
<evidence type="ECO:0000259" key="3">
    <source>
        <dbReference type="Pfam" id="PF01757"/>
    </source>
</evidence>
<feature type="transmembrane region" description="Helical" evidence="2">
    <location>
        <begin position="346"/>
        <end position="367"/>
    </location>
</feature>
<feature type="transmembrane region" description="Helical" evidence="2">
    <location>
        <begin position="286"/>
        <end position="308"/>
    </location>
</feature>
<keyword evidence="2" id="KW-1133">Transmembrane helix</keyword>
<dbReference type="Proteomes" id="UP000640052">
    <property type="component" value="Unassembled WGS sequence"/>
</dbReference>
<feature type="transmembrane region" description="Helical" evidence="2">
    <location>
        <begin position="170"/>
        <end position="190"/>
    </location>
</feature>
<dbReference type="PANTHER" id="PTHR23028">
    <property type="entry name" value="ACETYLTRANSFERASE"/>
    <property type="match status" value="1"/>
</dbReference>
<evidence type="ECO:0000313" key="4">
    <source>
        <dbReference type="EMBL" id="GIH28582.1"/>
    </source>
</evidence>
<dbReference type="AlphaFoldDB" id="A0A919QGL1"/>
<comment type="caution">
    <text evidence="4">The sequence shown here is derived from an EMBL/GenBank/DDBJ whole genome shotgun (WGS) entry which is preliminary data.</text>
</comment>
<dbReference type="GO" id="GO:0016747">
    <property type="term" value="F:acyltransferase activity, transferring groups other than amino-acyl groups"/>
    <property type="evidence" value="ECO:0007669"/>
    <property type="project" value="InterPro"/>
</dbReference>
<dbReference type="EMBL" id="BOOA01000086">
    <property type="protein sequence ID" value="GIH28582.1"/>
    <property type="molecule type" value="Genomic_DNA"/>
</dbReference>
<feature type="transmembrane region" description="Helical" evidence="2">
    <location>
        <begin position="116"/>
        <end position="136"/>
    </location>
</feature>
<organism evidence="4 5">
    <name type="scientific">Acrocarpospora phusangensis</name>
    <dbReference type="NCBI Taxonomy" id="1070424"/>
    <lineage>
        <taxon>Bacteria</taxon>
        <taxon>Bacillati</taxon>
        <taxon>Actinomycetota</taxon>
        <taxon>Actinomycetes</taxon>
        <taxon>Streptosporangiales</taxon>
        <taxon>Streptosporangiaceae</taxon>
        <taxon>Acrocarpospora</taxon>
    </lineage>
</organism>
<dbReference type="GO" id="GO:0009103">
    <property type="term" value="P:lipopolysaccharide biosynthetic process"/>
    <property type="evidence" value="ECO:0007669"/>
    <property type="project" value="TreeGrafter"/>
</dbReference>
<protein>
    <recommendedName>
        <fullName evidence="3">Acyltransferase 3 domain-containing protein</fullName>
    </recommendedName>
</protein>
<feature type="compositionally biased region" description="Basic residues" evidence="1">
    <location>
        <begin position="1"/>
        <end position="13"/>
    </location>
</feature>
<dbReference type="PANTHER" id="PTHR23028:SF53">
    <property type="entry name" value="ACYL_TRANSF_3 DOMAIN-CONTAINING PROTEIN"/>
    <property type="match status" value="1"/>
</dbReference>
<reference evidence="4" key="1">
    <citation type="submission" date="2021-01" db="EMBL/GenBank/DDBJ databases">
        <title>Whole genome shotgun sequence of Acrocarpospora phusangensis NBRC 108782.</title>
        <authorList>
            <person name="Komaki H."/>
            <person name="Tamura T."/>
        </authorList>
    </citation>
    <scope>NUCLEOTIDE SEQUENCE</scope>
    <source>
        <strain evidence="4">NBRC 108782</strain>
    </source>
</reference>
<dbReference type="RefSeq" id="WP_204045196.1">
    <property type="nucleotide sequence ID" value="NZ_BOOA01000086.1"/>
</dbReference>
<keyword evidence="2" id="KW-0472">Membrane</keyword>
<feature type="transmembrane region" description="Helical" evidence="2">
    <location>
        <begin position="247"/>
        <end position="265"/>
    </location>
</feature>
<feature type="region of interest" description="Disordered" evidence="1">
    <location>
        <begin position="1"/>
        <end position="27"/>
    </location>
</feature>
<feature type="transmembrane region" description="Helical" evidence="2">
    <location>
        <begin position="44"/>
        <end position="62"/>
    </location>
</feature>
<evidence type="ECO:0000256" key="1">
    <source>
        <dbReference type="SAM" id="MobiDB-lite"/>
    </source>
</evidence>
<feature type="transmembrane region" description="Helical" evidence="2">
    <location>
        <begin position="82"/>
        <end position="104"/>
    </location>
</feature>
<dbReference type="Pfam" id="PF01757">
    <property type="entry name" value="Acyl_transf_3"/>
    <property type="match status" value="1"/>
</dbReference>